<evidence type="ECO:0008006" key="4">
    <source>
        <dbReference type="Google" id="ProtNLM"/>
    </source>
</evidence>
<name>A0ABM5XZ16_VIBHA</name>
<accession>A0ABM5XZ16</accession>
<gene>
    <name evidence="2" type="ORF">AL538_13020</name>
</gene>
<sequence length="299" mass="33009">MLKKMTLLAAATIALYGCGGGGSSSGSTSESKGPQSSFDYPIQNSSFKPEASTKLHYVTSADGQQGEPITISFEPMAVQKLIDRLRDTQQDDPFIPVIQLLENNGITQFYLDSSEQEGNTIYFAGIDGALHEVTDLYLIDSLSNVMMMNSSPLFRLEGSTVKEKDPNIDISKHLVSVIVDLSGEQVKRMLDSFDDNPWVNALADNAQCKTTWSQQVGETGARKTFNVSGKSVEAAYLTEKNTYNLVCDGMELIDSKEFESSAERWFNPTLGFIEQVELLKSEQIQVRETKVTLNKIEKA</sequence>
<evidence type="ECO:0000256" key="1">
    <source>
        <dbReference type="SAM" id="MobiDB-lite"/>
    </source>
</evidence>
<reference evidence="2" key="1">
    <citation type="submission" date="2018-01" db="EMBL/GenBank/DDBJ databases">
        <title>FDA dAtabase for Regulatory Grade micrObial Sequences (FDA-ARGOS): Supporting development and validation of Infectious Disease Dx tests.</title>
        <authorList>
            <person name="Hoffmann M."/>
            <person name="Allard M."/>
            <person name="Evans P."/>
            <person name="Brown E."/>
            <person name="Tallon L."/>
            <person name="Sadzewicz L."/>
            <person name="Sengamalay N."/>
            <person name="Ott S."/>
            <person name="Godinez A."/>
            <person name="Nagaraj S."/>
            <person name="Vyas G."/>
            <person name="Aluvathingal J."/>
            <person name="Nadendla S."/>
            <person name="Geyer C."/>
            <person name="Sichtig H."/>
        </authorList>
    </citation>
    <scope>NUCLEOTIDE SEQUENCE</scope>
    <source>
        <strain evidence="2">FDAARGOS_107</strain>
    </source>
</reference>
<feature type="region of interest" description="Disordered" evidence="1">
    <location>
        <begin position="20"/>
        <end position="43"/>
    </location>
</feature>
<keyword evidence="3" id="KW-1185">Reference proteome</keyword>
<organism evidence="2 3">
    <name type="scientific">Vibrio harveyi</name>
    <name type="common">Beneckea harveyi</name>
    <dbReference type="NCBI Taxonomy" id="669"/>
    <lineage>
        <taxon>Bacteria</taxon>
        <taxon>Pseudomonadati</taxon>
        <taxon>Pseudomonadota</taxon>
        <taxon>Gammaproteobacteria</taxon>
        <taxon>Vibrionales</taxon>
        <taxon>Vibrionaceae</taxon>
        <taxon>Vibrio</taxon>
    </lineage>
</organism>
<dbReference type="Proteomes" id="UP000067422">
    <property type="component" value="Chromosome 1"/>
</dbReference>
<dbReference type="RefSeq" id="WP_009697735.1">
    <property type="nucleotide sequence ID" value="NZ_AP031614.1"/>
</dbReference>
<evidence type="ECO:0000313" key="2">
    <source>
        <dbReference type="EMBL" id="AMF98578.1"/>
    </source>
</evidence>
<dbReference type="GeneID" id="83582695"/>
<evidence type="ECO:0000313" key="3">
    <source>
        <dbReference type="Proteomes" id="UP000067422"/>
    </source>
</evidence>
<dbReference type="EMBL" id="CP014038">
    <property type="protein sequence ID" value="AMF98578.1"/>
    <property type="molecule type" value="Genomic_DNA"/>
</dbReference>
<dbReference type="PROSITE" id="PS51257">
    <property type="entry name" value="PROKAR_LIPOPROTEIN"/>
    <property type="match status" value="1"/>
</dbReference>
<protein>
    <recommendedName>
        <fullName evidence="4">Lipoprotein</fullName>
    </recommendedName>
</protein>
<proteinExistence type="predicted"/>
<feature type="compositionally biased region" description="Low complexity" evidence="1">
    <location>
        <begin position="25"/>
        <end position="37"/>
    </location>
</feature>